<evidence type="ECO:0000256" key="1">
    <source>
        <dbReference type="ARBA" id="ARBA00022741"/>
    </source>
</evidence>
<feature type="region of interest" description="Disordered" evidence="6">
    <location>
        <begin position="32"/>
        <end position="59"/>
    </location>
</feature>
<dbReference type="InterPro" id="IPR050699">
    <property type="entry name" value="RNA-DNA_Helicase"/>
</dbReference>
<keyword evidence="2" id="KW-0378">Hydrolase</keyword>
<keyword evidence="3" id="KW-0347">Helicase</keyword>
<dbReference type="PANTHER" id="PTHR12131:SF1">
    <property type="entry name" value="ATP-DEPENDENT RNA HELICASE SUPV3L1, MITOCHONDRIAL-RELATED"/>
    <property type="match status" value="1"/>
</dbReference>
<dbReference type="SUPFAM" id="SSF52540">
    <property type="entry name" value="P-loop containing nucleoside triphosphate hydrolases"/>
    <property type="match status" value="1"/>
</dbReference>
<dbReference type="GO" id="GO:0070478">
    <property type="term" value="P:nuclear-transcribed mRNA catabolic process, 3'-5' exonucleolytic nonsense-mediated decay"/>
    <property type="evidence" value="ECO:0007669"/>
    <property type="project" value="TreeGrafter"/>
</dbReference>
<name>A0A8K1D8V0_9PASS</name>
<dbReference type="PANTHER" id="PTHR12131">
    <property type="entry name" value="ATP-DEPENDENT RNA AND DNA HELICASE"/>
    <property type="match status" value="1"/>
</dbReference>
<dbReference type="EMBL" id="SWJQ01002748">
    <property type="protein sequence ID" value="TRZ06214.1"/>
    <property type="molecule type" value="Genomic_DNA"/>
</dbReference>
<dbReference type="Gene3D" id="3.40.50.300">
    <property type="entry name" value="P-loop containing nucleotide triphosphate hydrolases"/>
    <property type="match status" value="1"/>
</dbReference>
<dbReference type="GO" id="GO:0055087">
    <property type="term" value="C:Ski complex"/>
    <property type="evidence" value="ECO:0007669"/>
    <property type="project" value="TreeGrafter"/>
</dbReference>
<dbReference type="Pfam" id="PF17911">
    <property type="entry name" value="Ski2_N"/>
    <property type="match status" value="1"/>
</dbReference>
<proteinExistence type="predicted"/>
<comment type="caution">
    <text evidence="8">The sequence shown here is derived from an EMBL/GenBank/DDBJ whole genome shotgun (WGS) entry which is preliminary data.</text>
</comment>
<evidence type="ECO:0000259" key="7">
    <source>
        <dbReference type="Pfam" id="PF17911"/>
    </source>
</evidence>
<evidence type="ECO:0000256" key="5">
    <source>
        <dbReference type="ARBA" id="ARBA00047984"/>
    </source>
</evidence>
<evidence type="ECO:0000256" key="4">
    <source>
        <dbReference type="ARBA" id="ARBA00022840"/>
    </source>
</evidence>
<sequence>MELERLAVPPRGPRELPLALLELGCSGRFELLSGAPGEAEGPEPRQTLPRGPPPFAPPLPAQLELRFLGTPEGLPIHGMDRARRQWLRTPDPRALFALEPTPVGGGLRAQRDPQSGALLGFAEELLPSVGLSPSNSSSLRRPPGTPGESLRGGLSSAPFCPGGWDEPTLEQVGTPGPGGEEENVDFESDLLTTPPGMKRGVEFKPRAPPGGPLSLSSLLETLESLELGGEGPPWDPPETPRNGEGPPETPGNGERPPGTPRNGEGAPETPPRRWDSLEELLDKGQESGAPPGPPQDPPEEVWAELVDTGTPLEGFEELLPNPAHKWSFRPDPFQQRAALCLEQGHSVLVAAHTSAGKTAVAEYAIGLARRHMTR</sequence>
<feature type="compositionally biased region" description="Low complexity" evidence="6">
    <location>
        <begin position="131"/>
        <end position="142"/>
    </location>
</feature>
<dbReference type="GO" id="GO:0003724">
    <property type="term" value="F:RNA helicase activity"/>
    <property type="evidence" value="ECO:0007669"/>
    <property type="project" value="UniProtKB-EC"/>
</dbReference>
<feature type="compositionally biased region" description="Low complexity" evidence="6">
    <location>
        <begin position="240"/>
        <end position="265"/>
    </location>
</feature>
<dbReference type="OrthoDB" id="9396902at2759"/>
<keyword evidence="9" id="KW-1185">Reference proteome</keyword>
<dbReference type="InterPro" id="IPR027417">
    <property type="entry name" value="P-loop_NTPase"/>
</dbReference>
<evidence type="ECO:0000256" key="3">
    <source>
        <dbReference type="ARBA" id="ARBA00022806"/>
    </source>
</evidence>
<evidence type="ECO:0000256" key="6">
    <source>
        <dbReference type="SAM" id="MobiDB-lite"/>
    </source>
</evidence>
<feature type="compositionally biased region" description="Basic and acidic residues" evidence="6">
    <location>
        <begin position="270"/>
        <end position="285"/>
    </location>
</feature>
<accession>A0A8K1D8V0</accession>
<dbReference type="Proteomes" id="UP000796761">
    <property type="component" value="Unassembled WGS sequence"/>
</dbReference>
<evidence type="ECO:0000313" key="8">
    <source>
        <dbReference type="EMBL" id="TRZ06214.1"/>
    </source>
</evidence>
<keyword evidence="1" id="KW-0547">Nucleotide-binding</keyword>
<evidence type="ECO:0000256" key="2">
    <source>
        <dbReference type="ARBA" id="ARBA00022801"/>
    </source>
</evidence>
<keyword evidence="4" id="KW-0067">ATP-binding</keyword>
<feature type="compositionally biased region" description="Pro residues" evidence="6">
    <location>
        <begin position="50"/>
        <end position="59"/>
    </location>
</feature>
<dbReference type="AlphaFoldDB" id="A0A8K1D8V0"/>
<feature type="region of interest" description="Disordered" evidence="6">
    <location>
        <begin position="131"/>
        <end position="300"/>
    </location>
</feature>
<protein>
    <recommendedName>
        <fullName evidence="7">Ski2 N-terminal domain-containing protein</fullName>
    </recommendedName>
</protein>
<feature type="compositionally biased region" description="Acidic residues" evidence="6">
    <location>
        <begin position="179"/>
        <end position="188"/>
    </location>
</feature>
<dbReference type="GO" id="GO:0005524">
    <property type="term" value="F:ATP binding"/>
    <property type="evidence" value="ECO:0007669"/>
    <property type="project" value="UniProtKB-KW"/>
</dbReference>
<dbReference type="InterPro" id="IPR040801">
    <property type="entry name" value="Ski2_N"/>
</dbReference>
<reference evidence="8" key="1">
    <citation type="submission" date="2019-04" db="EMBL/GenBank/DDBJ databases">
        <title>Genome assembly of Zosterops borbonicus 15179.</title>
        <authorList>
            <person name="Leroy T."/>
            <person name="Anselmetti Y."/>
            <person name="Tilak M.-K."/>
            <person name="Nabholz B."/>
        </authorList>
    </citation>
    <scope>NUCLEOTIDE SEQUENCE</scope>
    <source>
        <strain evidence="8">HGM_15179</strain>
        <tissue evidence="8">Muscle</tissue>
    </source>
</reference>
<evidence type="ECO:0000313" key="9">
    <source>
        <dbReference type="Proteomes" id="UP000796761"/>
    </source>
</evidence>
<dbReference type="GO" id="GO:0016787">
    <property type="term" value="F:hydrolase activity"/>
    <property type="evidence" value="ECO:0007669"/>
    <property type="project" value="UniProtKB-KW"/>
</dbReference>
<comment type="catalytic activity">
    <reaction evidence="5">
        <text>ATP + H2O = ADP + phosphate + H(+)</text>
        <dbReference type="Rhea" id="RHEA:13065"/>
        <dbReference type="ChEBI" id="CHEBI:15377"/>
        <dbReference type="ChEBI" id="CHEBI:15378"/>
        <dbReference type="ChEBI" id="CHEBI:30616"/>
        <dbReference type="ChEBI" id="CHEBI:43474"/>
        <dbReference type="ChEBI" id="CHEBI:456216"/>
        <dbReference type="EC" id="3.6.4.13"/>
    </reaction>
</comment>
<feature type="non-terminal residue" evidence="8">
    <location>
        <position position="1"/>
    </location>
</feature>
<feature type="domain" description="Ski2 N-terminal" evidence="7">
    <location>
        <begin position="81"/>
        <end position="205"/>
    </location>
</feature>
<gene>
    <name evidence="8" type="ORF">HGM15179_020892</name>
</gene>
<feature type="compositionally biased region" description="Low complexity" evidence="6">
    <location>
        <begin position="212"/>
        <end position="227"/>
    </location>
</feature>
<organism evidence="8 9">
    <name type="scientific">Zosterops borbonicus</name>
    <dbReference type="NCBI Taxonomy" id="364589"/>
    <lineage>
        <taxon>Eukaryota</taxon>
        <taxon>Metazoa</taxon>
        <taxon>Chordata</taxon>
        <taxon>Craniata</taxon>
        <taxon>Vertebrata</taxon>
        <taxon>Euteleostomi</taxon>
        <taxon>Archelosauria</taxon>
        <taxon>Archosauria</taxon>
        <taxon>Dinosauria</taxon>
        <taxon>Saurischia</taxon>
        <taxon>Theropoda</taxon>
        <taxon>Coelurosauria</taxon>
        <taxon>Aves</taxon>
        <taxon>Neognathae</taxon>
        <taxon>Neoaves</taxon>
        <taxon>Telluraves</taxon>
        <taxon>Australaves</taxon>
        <taxon>Passeriformes</taxon>
        <taxon>Sylvioidea</taxon>
        <taxon>Zosteropidae</taxon>
        <taxon>Zosterops</taxon>
    </lineage>
</organism>